<accession>A0A9P7Q5J3</accession>
<evidence type="ECO:0000313" key="1">
    <source>
        <dbReference type="EMBL" id="KAG6120102.1"/>
    </source>
</evidence>
<dbReference type="AlphaFoldDB" id="A0A9P7Q5J3"/>
<protein>
    <submittedName>
        <fullName evidence="1">Uncharacterized protein</fullName>
    </submittedName>
</protein>
<keyword evidence="2" id="KW-1185">Reference proteome</keyword>
<name>A0A9P7Q5J3_9HYPO</name>
<dbReference type="EMBL" id="SRQM01000064">
    <property type="protein sequence ID" value="KAG6120102.1"/>
    <property type="molecule type" value="Genomic_DNA"/>
</dbReference>
<reference evidence="1 2" key="1">
    <citation type="journal article" date="2020" name="bioRxiv">
        <title>Whole genome comparisons of ergot fungi reveals the divergence and evolution of species within the genus Claviceps are the result of varying mechanisms driving genome evolution and host range expansion.</title>
        <authorList>
            <person name="Wyka S.A."/>
            <person name="Mondo S.J."/>
            <person name="Liu M."/>
            <person name="Dettman J."/>
            <person name="Nalam V."/>
            <person name="Broders K.D."/>
        </authorList>
    </citation>
    <scope>NUCLEOTIDE SEQUENCE [LARGE SCALE GENOMIC DNA]</scope>
    <source>
        <strain evidence="1 2">LM576</strain>
    </source>
</reference>
<organism evidence="1 2">
    <name type="scientific">Claviceps humidiphila</name>
    <dbReference type="NCBI Taxonomy" id="1294629"/>
    <lineage>
        <taxon>Eukaryota</taxon>
        <taxon>Fungi</taxon>
        <taxon>Dikarya</taxon>
        <taxon>Ascomycota</taxon>
        <taxon>Pezizomycotina</taxon>
        <taxon>Sordariomycetes</taxon>
        <taxon>Hypocreomycetidae</taxon>
        <taxon>Hypocreales</taxon>
        <taxon>Clavicipitaceae</taxon>
        <taxon>Claviceps</taxon>
    </lineage>
</organism>
<evidence type="ECO:0000313" key="2">
    <source>
        <dbReference type="Proteomes" id="UP000732380"/>
    </source>
</evidence>
<comment type="caution">
    <text evidence="1">The sequence shown here is derived from an EMBL/GenBank/DDBJ whole genome shotgun (WGS) entry which is preliminary data.</text>
</comment>
<dbReference type="Proteomes" id="UP000732380">
    <property type="component" value="Unassembled WGS sequence"/>
</dbReference>
<sequence>MGSEVFAATNDNGHLFGSRYQVLTLYKHVDTGRTPKAELLLKLAGLLTRSKASWPYSSSRSPERLFIVFVEANIGQL</sequence>
<gene>
    <name evidence="1" type="ORF">E4U13_006954</name>
</gene>
<proteinExistence type="predicted"/>